<dbReference type="InterPro" id="IPR006677">
    <property type="entry name" value="tRNA_intron_Endonuc_cat-like"/>
</dbReference>
<reference evidence="5 6" key="1">
    <citation type="journal article" date="2013" name="Nat. Genet.">
        <title>The genome of the hydatid tapeworm Echinococcus granulosus.</title>
        <authorList>
            <person name="Zheng H."/>
            <person name="Zhang W."/>
            <person name="Zhang L."/>
            <person name="Zhang Z."/>
            <person name="Li J."/>
            <person name="Lu G."/>
            <person name="Zhu Y."/>
            <person name="Wang Y."/>
            <person name="Huang Y."/>
            <person name="Liu J."/>
            <person name="Kang H."/>
            <person name="Chen J."/>
            <person name="Wang L."/>
            <person name="Chen A."/>
            <person name="Yu S."/>
            <person name="Gao Z."/>
            <person name="Jin L."/>
            <person name="Gu W."/>
            <person name="Wang Z."/>
            <person name="Zhao L."/>
            <person name="Shi B."/>
            <person name="Wen H."/>
            <person name="Lin R."/>
            <person name="Jones M.K."/>
            <person name="Brejova B."/>
            <person name="Vinar T."/>
            <person name="Zhao G."/>
            <person name="McManus D.P."/>
            <person name="Chen Z."/>
            <person name="Zhou Y."/>
            <person name="Wang S."/>
        </authorList>
    </citation>
    <scope>NUCLEOTIDE SEQUENCE [LARGE SCALE GENOMIC DNA]</scope>
</reference>
<dbReference type="EC" id="4.6.1.16" evidence="2"/>
<dbReference type="PANTHER" id="PTHR21227">
    <property type="entry name" value="TRNA-SPLICING ENDONUCLEASE SUBUNIT SEN2"/>
    <property type="match status" value="1"/>
</dbReference>
<sequence>MPSPDPDLSSLTMALASGTSGSMIGDIKDALQSCSAEELEEFISLLMEYKAKLMLTKCADFVGNKFLVDKLTEEEARKQRGVFLGRKKVGVDEDTPFQRHSIYPLVRQNGNDSFHVFTATLVDPFKPSKVAVIDGSNCQMEIEILQKMGCYGYAPEVEARRKECASPSKLFLFDTEMFFLLHGLGVLRVRIPKKFFEKTVLIEGGEEKNRKTPTHHLWDLLSSPSNPSSEPPLAPFHFRYAAYLYYRSRGWIVRPSLTLGGVDFLLYAESPCLRHAAYAVIVMSASNTRSARDIAAHLRVTSSVAKVVNAFNISANVLEAECSSPQTRPGEVAAMPLLHGLRAMPPVPQLSRASLTTLADCDLSFQGRPGALPMSE</sequence>
<evidence type="ECO:0000256" key="1">
    <source>
        <dbReference type="ARBA" id="ARBA00008078"/>
    </source>
</evidence>
<dbReference type="KEGG" id="egl:EGR_09247"/>
<dbReference type="OMA" id="NCQMEIE"/>
<name>W6U458_ECHGR</name>
<feature type="domain" description="tRNA intron endonuclease catalytic" evidence="4">
    <location>
        <begin position="236"/>
        <end position="306"/>
    </location>
</feature>
<dbReference type="GO" id="GO:0000214">
    <property type="term" value="C:tRNA-intron endonuclease complex"/>
    <property type="evidence" value="ECO:0007669"/>
    <property type="project" value="TreeGrafter"/>
</dbReference>
<organism evidence="5 6">
    <name type="scientific">Echinococcus granulosus</name>
    <name type="common">Hydatid tapeworm</name>
    <dbReference type="NCBI Taxonomy" id="6210"/>
    <lineage>
        <taxon>Eukaryota</taxon>
        <taxon>Metazoa</taxon>
        <taxon>Spiralia</taxon>
        <taxon>Lophotrochozoa</taxon>
        <taxon>Platyhelminthes</taxon>
        <taxon>Cestoda</taxon>
        <taxon>Eucestoda</taxon>
        <taxon>Cyclophyllidea</taxon>
        <taxon>Taeniidae</taxon>
        <taxon>Echinococcus</taxon>
        <taxon>Echinococcus granulosus group</taxon>
    </lineage>
</organism>
<dbReference type="RefSeq" id="XP_024347086.1">
    <property type="nucleotide sequence ID" value="XM_024498496.1"/>
</dbReference>
<dbReference type="GO" id="GO:0000379">
    <property type="term" value="P:tRNA-type intron splice site recognition and cleavage"/>
    <property type="evidence" value="ECO:0007669"/>
    <property type="project" value="TreeGrafter"/>
</dbReference>
<accession>W6U458</accession>
<keyword evidence="5" id="KW-0540">Nuclease</keyword>
<evidence type="ECO:0000256" key="3">
    <source>
        <dbReference type="ARBA" id="ARBA00034031"/>
    </source>
</evidence>
<dbReference type="STRING" id="6210.W6U458"/>
<dbReference type="OrthoDB" id="10249562at2759"/>
<dbReference type="Gene3D" id="3.40.1350.10">
    <property type="match status" value="1"/>
</dbReference>
<dbReference type="Pfam" id="PF01974">
    <property type="entry name" value="tRNA_int_endo"/>
    <property type="match status" value="1"/>
</dbReference>
<dbReference type="GO" id="GO:0003676">
    <property type="term" value="F:nucleic acid binding"/>
    <property type="evidence" value="ECO:0007669"/>
    <property type="project" value="InterPro"/>
</dbReference>
<dbReference type="CTD" id="36344962"/>
<keyword evidence="5" id="KW-0378">Hydrolase</keyword>
<protein>
    <recommendedName>
        <fullName evidence="2">tRNA-intron lyase</fullName>
        <ecNumber evidence="2">4.6.1.16</ecNumber>
    </recommendedName>
</protein>
<keyword evidence="5" id="KW-0255">Endonuclease</keyword>
<dbReference type="GO" id="GO:0000213">
    <property type="term" value="F:tRNA-intron lyase activity"/>
    <property type="evidence" value="ECO:0007669"/>
    <property type="project" value="UniProtKB-EC"/>
</dbReference>
<evidence type="ECO:0000259" key="4">
    <source>
        <dbReference type="Pfam" id="PF01974"/>
    </source>
</evidence>
<dbReference type="InterPro" id="IPR006676">
    <property type="entry name" value="tRNA_splic"/>
</dbReference>
<evidence type="ECO:0000313" key="5">
    <source>
        <dbReference type="EMBL" id="EUB55890.1"/>
    </source>
</evidence>
<comment type="similarity">
    <text evidence="1">Belongs to the tRNA-intron endonuclease family.</text>
</comment>
<dbReference type="EMBL" id="APAU02000139">
    <property type="protein sequence ID" value="EUB55890.1"/>
    <property type="molecule type" value="Genomic_DNA"/>
</dbReference>
<dbReference type="GO" id="GO:0005737">
    <property type="term" value="C:cytoplasm"/>
    <property type="evidence" value="ECO:0007669"/>
    <property type="project" value="TreeGrafter"/>
</dbReference>
<dbReference type="CDD" id="cd22363">
    <property type="entry name" value="tRNA-intron_lyase_C"/>
    <property type="match status" value="1"/>
</dbReference>
<keyword evidence="6" id="KW-1185">Reference proteome</keyword>
<evidence type="ECO:0000256" key="2">
    <source>
        <dbReference type="ARBA" id="ARBA00012573"/>
    </source>
</evidence>
<dbReference type="GeneID" id="36344962"/>
<dbReference type="AlphaFoldDB" id="W6U458"/>
<comment type="catalytic activity">
    <reaction evidence="3">
        <text>pretRNA = a 3'-half-tRNA molecule with a 5'-OH end + a 5'-half-tRNA molecule with a 2',3'-cyclic phosphate end + an intron with a 2',3'-cyclic phosphate and a 5'-hydroxyl terminus.</text>
        <dbReference type="EC" id="4.6.1.16"/>
    </reaction>
</comment>
<gene>
    <name evidence="5" type="ORF">EGR_09247</name>
</gene>
<dbReference type="InterPro" id="IPR036167">
    <property type="entry name" value="tRNA_intron_Endo_cat-like_sf"/>
</dbReference>
<dbReference type="SUPFAM" id="SSF53032">
    <property type="entry name" value="tRNA-intron endonuclease catalytic domain-like"/>
    <property type="match status" value="1"/>
</dbReference>
<dbReference type="Proteomes" id="UP000019149">
    <property type="component" value="Unassembled WGS sequence"/>
</dbReference>
<proteinExistence type="inferred from homology"/>
<evidence type="ECO:0000313" key="6">
    <source>
        <dbReference type="Proteomes" id="UP000019149"/>
    </source>
</evidence>
<dbReference type="InterPro" id="IPR011856">
    <property type="entry name" value="tRNA_endonuc-like_dom_sf"/>
</dbReference>
<comment type="caution">
    <text evidence="5">The sequence shown here is derived from an EMBL/GenBank/DDBJ whole genome shotgun (WGS) entry which is preliminary data.</text>
</comment>
<dbReference type="PANTHER" id="PTHR21227:SF0">
    <property type="entry name" value="TRNA-SPLICING ENDONUCLEASE SUBUNIT SEN2"/>
    <property type="match status" value="1"/>
</dbReference>